<dbReference type="EMBL" id="FJUY01000007">
    <property type="protein sequence ID" value="CZT19456.1"/>
    <property type="molecule type" value="Genomic_DNA"/>
</dbReference>
<comment type="similarity">
    <text evidence="2">Belongs to the choline/ethanolamine kinase family.</text>
</comment>
<accession>A0A2D3V7B0</accession>
<dbReference type="GO" id="GO:0004305">
    <property type="term" value="F:ethanolamine kinase activity"/>
    <property type="evidence" value="ECO:0007669"/>
    <property type="project" value="UniProtKB-EC"/>
</dbReference>
<proteinExistence type="inferred from homology"/>
<evidence type="ECO:0000313" key="5">
    <source>
        <dbReference type="Proteomes" id="UP000225277"/>
    </source>
</evidence>
<comment type="pathway">
    <text evidence="1">Phospholipid metabolism; phosphatidylethanolamine biosynthesis; phosphatidylethanolamine from ethanolamine: step 1/3.</text>
</comment>
<reference evidence="4 5" key="1">
    <citation type="submission" date="2016-03" db="EMBL/GenBank/DDBJ databases">
        <authorList>
            <person name="Ploux O."/>
        </authorList>
    </citation>
    <scope>NUCLEOTIDE SEQUENCE [LARGE SCALE GENOMIC DNA]</scope>
    <source>
        <strain evidence="4 5">URUG2</strain>
    </source>
</reference>
<dbReference type="GO" id="GO:0005737">
    <property type="term" value="C:cytoplasm"/>
    <property type="evidence" value="ECO:0007669"/>
    <property type="project" value="TreeGrafter"/>
</dbReference>
<dbReference type="PANTHER" id="PTHR22603">
    <property type="entry name" value="CHOLINE/ETHANOALAMINE KINASE"/>
    <property type="match status" value="1"/>
</dbReference>
<dbReference type="CDD" id="cd05157">
    <property type="entry name" value="ETNK_euk"/>
    <property type="match status" value="1"/>
</dbReference>
<dbReference type="InterPro" id="IPR011009">
    <property type="entry name" value="Kinase-like_dom_sf"/>
</dbReference>
<dbReference type="RefSeq" id="XP_023626346.1">
    <property type="nucleotide sequence ID" value="XM_023770578.1"/>
</dbReference>
<dbReference type="Proteomes" id="UP000225277">
    <property type="component" value="Unassembled WGS sequence"/>
</dbReference>
<name>A0A2D3V7B0_9PEZI</name>
<dbReference type="SUPFAM" id="SSF56112">
    <property type="entry name" value="Protein kinase-like (PK-like)"/>
    <property type="match status" value="1"/>
</dbReference>
<gene>
    <name evidence="4" type="ORF">RCC_05307</name>
</gene>
<keyword evidence="4" id="KW-0418">Kinase</keyword>
<evidence type="ECO:0000313" key="4">
    <source>
        <dbReference type="EMBL" id="CZT19456.1"/>
    </source>
</evidence>
<dbReference type="Gene3D" id="3.90.1200.10">
    <property type="match status" value="1"/>
</dbReference>
<dbReference type="Pfam" id="PF01633">
    <property type="entry name" value="Choline_kinase"/>
    <property type="match status" value="1"/>
</dbReference>
<dbReference type="Gene3D" id="3.30.200.20">
    <property type="entry name" value="Phosphorylase Kinase, domain 1"/>
    <property type="match status" value="1"/>
</dbReference>
<dbReference type="STRING" id="112498.A0A2D3V7B0"/>
<organism evidence="4 5">
    <name type="scientific">Ramularia collo-cygni</name>
    <dbReference type="NCBI Taxonomy" id="112498"/>
    <lineage>
        <taxon>Eukaryota</taxon>
        <taxon>Fungi</taxon>
        <taxon>Dikarya</taxon>
        <taxon>Ascomycota</taxon>
        <taxon>Pezizomycotina</taxon>
        <taxon>Dothideomycetes</taxon>
        <taxon>Dothideomycetidae</taxon>
        <taxon>Mycosphaerellales</taxon>
        <taxon>Mycosphaerellaceae</taxon>
        <taxon>Ramularia</taxon>
    </lineage>
</organism>
<dbReference type="PANTHER" id="PTHR22603:SF66">
    <property type="entry name" value="ETHANOLAMINE KINASE"/>
    <property type="match status" value="1"/>
</dbReference>
<evidence type="ECO:0000256" key="2">
    <source>
        <dbReference type="ARBA" id="ARBA00038211"/>
    </source>
</evidence>
<protein>
    <recommendedName>
        <fullName evidence="3">ethanolamine kinase</fullName>
        <ecNumber evidence="3">2.7.1.82</ecNumber>
    </recommendedName>
</protein>
<evidence type="ECO:0000256" key="1">
    <source>
        <dbReference type="ARBA" id="ARBA00037883"/>
    </source>
</evidence>
<dbReference type="GO" id="GO:0006646">
    <property type="term" value="P:phosphatidylethanolamine biosynthetic process"/>
    <property type="evidence" value="ECO:0007669"/>
    <property type="project" value="TreeGrafter"/>
</dbReference>
<evidence type="ECO:0000256" key="3">
    <source>
        <dbReference type="ARBA" id="ARBA00038874"/>
    </source>
</evidence>
<keyword evidence="5" id="KW-1185">Reference proteome</keyword>
<dbReference type="OrthoDB" id="10267235at2759"/>
<dbReference type="EC" id="2.7.1.82" evidence="3"/>
<dbReference type="AlphaFoldDB" id="A0A2D3V7B0"/>
<keyword evidence="4" id="KW-0808">Transferase</keyword>
<dbReference type="GeneID" id="35600470"/>
<sequence>MEQVPSVPYEFDTSDVEGSVFRLARPLFGATEPAKEHIRVQTLTQGTTNALFRASYEPHPAQRLDVLIKIYGEGTDKTIDRNKEIRLHKMLSDHGLAPSLLVRFPNGHGYQFLNGTVCSAEDMTTKRVWANVAREMARWHATLPAVELDTPERIINFEPSIWSTTRKWLNALSTDTDAQRKRLALLEEEFAYCVNNLTRNDGPTYSMVLGHADLLSGNIVLQTQDAETVDGDMDKIPARFIDYEHSTYCPRAFELANHFAEWAGFECKYELLPTTSTRLGFVREYLQAYEDIKEQQRGTSGLARLPVSDAQVNRLMSEIDSFRGFPGFYWGLCALIQAEASTGAIDFDYAGYAEKRFSEYWAWREMYRGGSSKTASAREENWASL</sequence>